<dbReference type="InterPro" id="IPR024079">
    <property type="entry name" value="MetalloPept_cat_dom_sf"/>
</dbReference>
<dbReference type="InterPro" id="IPR018487">
    <property type="entry name" value="Hemopexin-like_repeat"/>
</dbReference>
<keyword evidence="1" id="KW-0677">Repeat</keyword>
<sequence>MRDDFRLAIRGAPTYSRGEPVSFTFELENVGDRDYRLLVWNTPLEGEVFNFLEVRYGDDVVPYDGRMVSRTDPDADSYRTLRVGETIVEELDISMSYALAEPGGYEVTLLVRFADVIPAVGTEVITARPRHEHQGLTLGPVSTSFELLPDGPPRSTAGERARSEQPRDGARRIVIDPDTERPSALLRDFPLPPGFAEVFAAHDNACAWLDASIAELDSWSGRTDNTLYREWFGADSVSRHKTVRDRMAGTRAWMNRRITYDLSPPSCGANTTNYTHLGSDTVYVCPAFYGMPATGTDSRFGAIVHEWSHAATNVDTDDIVYGLPASRTLAISNPDKAAKNADNYSSFVETLSLRMLTAPVFWPNGKVYVFAGGQYYRIDPGTRRVDPGYPLPINPNWPGLWSDRVDAGVVWPNGKAYFFRDGQYMRYDIATDKVDAGYPLPTGQYWPGLWGDRVDAGIVWNNGKAYFFRDDQYMRYDIAADKVDPGYPKPIAGNWPGLWGDGIQGAVMWNDGKAYLMRGWQYVGYDVTADRVAPAYPRAIGENWPGLWSGGGIDAAIMYNNGNAYFMRGTLYRGYDIAEDRVIDPAYVLTIAGNWPGLWDTVDSGIPWPNGKVYFFRGPQYMRWDIAANRVDPGYPKPIAGNWPGLWSDRIDAAVLWPNGKAYFFRGDQYMRYDVAADRVDPGYPLPVNPYWPGLWGDGVDAGIVWNNGKAYFFKGSQYMRYDIAADRVDDGYPLPIGSNWPGLPGRTG</sequence>
<gene>
    <name evidence="5" type="ORF">OHA91_24025</name>
</gene>
<dbReference type="InterPro" id="IPR029463">
    <property type="entry name" value="Lys_MEP"/>
</dbReference>
<dbReference type="PANTHER" id="PTHR10201">
    <property type="entry name" value="MATRIX METALLOPROTEINASE"/>
    <property type="match status" value="1"/>
</dbReference>
<dbReference type="PROSITE" id="PS51642">
    <property type="entry name" value="HEMOPEXIN_2"/>
    <property type="match status" value="8"/>
</dbReference>
<dbReference type="SUPFAM" id="SSF55486">
    <property type="entry name" value="Metalloproteases ('zincins'), catalytic domain"/>
    <property type="match status" value="1"/>
</dbReference>
<evidence type="ECO:0000256" key="2">
    <source>
        <dbReference type="ARBA" id="ARBA00023049"/>
    </source>
</evidence>
<dbReference type="Pfam" id="PF00045">
    <property type="entry name" value="Hemopexin"/>
    <property type="match status" value="7"/>
</dbReference>
<proteinExistence type="predicted"/>
<dbReference type="Gene3D" id="2.60.40.2970">
    <property type="match status" value="1"/>
</dbReference>
<accession>A0ABZ1QG73</accession>
<evidence type="ECO:0000313" key="5">
    <source>
        <dbReference type="EMBL" id="WUN81302.1"/>
    </source>
</evidence>
<dbReference type="Gene3D" id="2.110.10.10">
    <property type="entry name" value="Hemopexin-like domain"/>
    <property type="match status" value="6"/>
</dbReference>
<feature type="region of interest" description="Disordered" evidence="3">
    <location>
        <begin position="141"/>
        <end position="170"/>
    </location>
</feature>
<keyword evidence="2" id="KW-0482">Metalloprotease</keyword>
<keyword evidence="6" id="KW-1185">Reference proteome</keyword>
<dbReference type="Gene3D" id="3.40.390.10">
    <property type="entry name" value="Collagenase (Catalytic Domain)"/>
    <property type="match status" value="1"/>
</dbReference>
<dbReference type="InterPro" id="IPR036375">
    <property type="entry name" value="Hemopexin-like_dom_sf"/>
</dbReference>
<evidence type="ECO:0000256" key="3">
    <source>
        <dbReference type="SAM" id="MobiDB-lite"/>
    </source>
</evidence>
<dbReference type="CDD" id="cd00094">
    <property type="entry name" value="HX"/>
    <property type="match status" value="2"/>
</dbReference>
<dbReference type="Proteomes" id="UP001432312">
    <property type="component" value="Chromosome"/>
</dbReference>
<dbReference type="SMART" id="SM00120">
    <property type="entry name" value="HX"/>
    <property type="match status" value="8"/>
</dbReference>
<dbReference type="PANTHER" id="PTHR10201:SF323">
    <property type="entry name" value="MATRIX METALLOPROTEINASE-21"/>
    <property type="match status" value="1"/>
</dbReference>
<dbReference type="Pfam" id="PF14521">
    <property type="entry name" value="Aspzincin_M35"/>
    <property type="match status" value="1"/>
</dbReference>
<dbReference type="InterPro" id="IPR000585">
    <property type="entry name" value="Hemopexin-like_dom"/>
</dbReference>
<dbReference type="GeneID" id="95499172"/>
<evidence type="ECO:0000313" key="6">
    <source>
        <dbReference type="Proteomes" id="UP001432312"/>
    </source>
</evidence>
<keyword evidence="2" id="KW-0645">Protease</keyword>
<dbReference type="RefSeq" id="WP_328739988.1">
    <property type="nucleotide sequence ID" value="NZ_CP108036.1"/>
</dbReference>
<evidence type="ECO:0000259" key="4">
    <source>
        <dbReference type="SMART" id="SM01351"/>
    </source>
</evidence>
<dbReference type="SMART" id="SM01351">
    <property type="entry name" value="Aspzincin_M35"/>
    <property type="match status" value="1"/>
</dbReference>
<feature type="domain" description="Lysine-specific metallo-endopeptidase" evidence="4">
    <location>
        <begin position="214"/>
        <end position="349"/>
    </location>
</feature>
<organism evidence="5 6">
    <name type="scientific">Streptomyces erythrochromogenes</name>
    <dbReference type="NCBI Taxonomy" id="285574"/>
    <lineage>
        <taxon>Bacteria</taxon>
        <taxon>Bacillati</taxon>
        <taxon>Actinomycetota</taxon>
        <taxon>Actinomycetes</taxon>
        <taxon>Kitasatosporales</taxon>
        <taxon>Streptomycetaceae</taxon>
        <taxon>Streptomyces</taxon>
    </lineage>
</organism>
<reference evidence="5" key="1">
    <citation type="submission" date="2022-10" db="EMBL/GenBank/DDBJ databases">
        <title>The complete genomes of actinobacterial strains from the NBC collection.</title>
        <authorList>
            <person name="Joergensen T.S."/>
            <person name="Alvarez Arevalo M."/>
            <person name="Sterndorff E.B."/>
            <person name="Faurdal D."/>
            <person name="Vuksanovic O."/>
            <person name="Mourched A.-S."/>
            <person name="Charusanti P."/>
            <person name="Shaw S."/>
            <person name="Blin K."/>
            <person name="Weber T."/>
        </authorList>
    </citation>
    <scope>NUCLEOTIDE SEQUENCE</scope>
    <source>
        <strain evidence="5">NBC_00303</strain>
    </source>
</reference>
<protein>
    <submittedName>
        <fullName evidence="5">Hemopexin repeat-containing protein</fullName>
    </submittedName>
</protein>
<keyword evidence="2" id="KW-0378">Hydrolase</keyword>
<dbReference type="SUPFAM" id="SSF50923">
    <property type="entry name" value="Hemopexin-like domain"/>
    <property type="match status" value="2"/>
</dbReference>
<name>A0ABZ1QG73_9ACTN</name>
<feature type="compositionally biased region" description="Basic and acidic residues" evidence="3">
    <location>
        <begin position="157"/>
        <end position="170"/>
    </location>
</feature>
<evidence type="ECO:0000256" key="1">
    <source>
        <dbReference type="ARBA" id="ARBA00022737"/>
    </source>
</evidence>
<dbReference type="EMBL" id="CP108036">
    <property type="protein sequence ID" value="WUN81302.1"/>
    <property type="molecule type" value="Genomic_DNA"/>
</dbReference>